<keyword evidence="6" id="KW-0479">Metal-binding</keyword>
<keyword evidence="13" id="KW-0325">Glycoprotein</keyword>
<keyword evidence="10" id="KW-0560">Oxidoreductase</keyword>
<dbReference type="GO" id="GO:0004656">
    <property type="term" value="F:procollagen-proline 4-dioxygenase activity"/>
    <property type="evidence" value="ECO:0007669"/>
    <property type="project" value="UniProtKB-EC"/>
</dbReference>
<protein>
    <recommendedName>
        <fullName evidence="4">procollagen-proline 4-dioxygenase</fullName>
        <ecNumber evidence="4">1.14.11.2</ecNumber>
    </recommendedName>
</protein>
<evidence type="ECO:0000256" key="10">
    <source>
        <dbReference type="ARBA" id="ARBA00023002"/>
    </source>
</evidence>
<evidence type="ECO:0000256" key="1">
    <source>
        <dbReference type="ARBA" id="ARBA00001961"/>
    </source>
</evidence>
<evidence type="ECO:0000256" key="12">
    <source>
        <dbReference type="ARBA" id="ARBA00023136"/>
    </source>
</evidence>
<feature type="chain" id="PRO_5030002168" description="procollagen-proline 4-dioxygenase" evidence="15">
    <location>
        <begin position="24"/>
        <end position="340"/>
    </location>
</feature>
<dbReference type="Pfam" id="PF13640">
    <property type="entry name" value="2OG-FeII_Oxy_3"/>
    <property type="match status" value="1"/>
</dbReference>
<dbReference type="Gene3D" id="2.60.120.620">
    <property type="entry name" value="q2cbj1_9rhob like domain"/>
    <property type="match status" value="1"/>
</dbReference>
<evidence type="ECO:0000256" key="14">
    <source>
        <dbReference type="ARBA" id="ARBA00049169"/>
    </source>
</evidence>
<keyword evidence="9" id="KW-1133">Transmembrane helix</keyword>
<dbReference type="GO" id="GO:0005789">
    <property type="term" value="C:endoplasmic reticulum membrane"/>
    <property type="evidence" value="ECO:0007669"/>
    <property type="project" value="UniProtKB-SubCell"/>
</dbReference>
<comment type="cofactor">
    <cofactor evidence="1">
        <name>L-ascorbate</name>
        <dbReference type="ChEBI" id="CHEBI:38290"/>
    </cofactor>
</comment>
<evidence type="ECO:0000256" key="13">
    <source>
        <dbReference type="ARBA" id="ARBA00023180"/>
    </source>
</evidence>
<dbReference type="FunFam" id="2.60.120.620:FF:000002">
    <property type="entry name" value="Prolyl 4-hydroxylase 4"/>
    <property type="match status" value="1"/>
</dbReference>
<evidence type="ECO:0000256" key="6">
    <source>
        <dbReference type="ARBA" id="ARBA00022723"/>
    </source>
</evidence>
<feature type="domain" description="ShKT" evidence="17">
    <location>
        <begin position="280"/>
        <end position="320"/>
    </location>
</feature>
<keyword evidence="5" id="KW-0812">Transmembrane</keyword>
<proteinExistence type="inferred from homology"/>
<keyword evidence="15" id="KW-0732">Signal</keyword>
<name>A0A061R6Q9_9CHLO</name>
<evidence type="ECO:0000256" key="2">
    <source>
        <dbReference type="ARBA" id="ARBA00004648"/>
    </source>
</evidence>
<keyword evidence="8" id="KW-0735">Signal-anchor</keyword>
<evidence type="ECO:0000259" key="16">
    <source>
        <dbReference type="PROSITE" id="PS51471"/>
    </source>
</evidence>
<accession>A0A061R6Q9</accession>
<feature type="signal peptide" evidence="15">
    <location>
        <begin position="1"/>
        <end position="23"/>
    </location>
</feature>
<keyword evidence="7" id="KW-0223">Dioxygenase</keyword>
<gene>
    <name evidence="18" type="ORF">TSPGSL018_8366</name>
</gene>
<comment type="subcellular location">
    <subcellularLocation>
        <location evidence="2">Endoplasmic reticulum membrane</location>
        <topology evidence="2">Single-pass type II membrane protein</topology>
    </subcellularLocation>
</comment>
<evidence type="ECO:0000256" key="8">
    <source>
        <dbReference type="ARBA" id="ARBA00022968"/>
    </source>
</evidence>
<evidence type="ECO:0000256" key="15">
    <source>
        <dbReference type="SAM" id="SignalP"/>
    </source>
</evidence>
<feature type="domain" description="Fe2OG dioxygenase" evidence="16">
    <location>
        <begin position="130"/>
        <end position="250"/>
    </location>
</feature>
<dbReference type="GO" id="GO:0005506">
    <property type="term" value="F:iron ion binding"/>
    <property type="evidence" value="ECO:0007669"/>
    <property type="project" value="InterPro"/>
</dbReference>
<evidence type="ECO:0000256" key="5">
    <source>
        <dbReference type="ARBA" id="ARBA00022692"/>
    </source>
</evidence>
<sequence>MEPVACLRIVFCILTVATTGTSAATLKEPSIHDDAPLSVIDGPNAGMQVLSWEHRIFYHPHFLSPEEADHIKALAEPELSRSGVVDTATGQSKVDDIRTSSGTFLKRKETDIVAAVEQRIAEWTLLPLEYGESLQVLRYENAQKYKAHWDYFFHEEGRSNGGNRICTVLMYLEDTEEGGETTFPNIPAPGGANEGFSECARDVLAVKPTKGAAVMFWSTKPTGELNRESLHEACPVIRGTKWSAVKWIHMAPFAVDGEQPVAFEEVVSHRKAPARSAGECRDEDVNCAYWARTGECDNNPAYMVGTAGSPGHCLESCGRCDVAEAELEGTEGDGNAASSR</sequence>
<dbReference type="EMBL" id="GBEZ01017776">
    <property type="protein sequence ID" value="JAC68592.1"/>
    <property type="molecule type" value="Transcribed_RNA"/>
</dbReference>
<evidence type="ECO:0000256" key="9">
    <source>
        <dbReference type="ARBA" id="ARBA00022989"/>
    </source>
</evidence>
<evidence type="ECO:0000256" key="3">
    <source>
        <dbReference type="ARBA" id="ARBA00006511"/>
    </source>
</evidence>
<dbReference type="PROSITE" id="PS51670">
    <property type="entry name" value="SHKT"/>
    <property type="match status" value="1"/>
</dbReference>
<dbReference type="SMART" id="SM00254">
    <property type="entry name" value="ShKT"/>
    <property type="match status" value="1"/>
</dbReference>
<dbReference type="PANTHER" id="PTHR10869">
    <property type="entry name" value="PROLYL 4-HYDROXYLASE ALPHA SUBUNIT"/>
    <property type="match status" value="1"/>
</dbReference>
<evidence type="ECO:0000313" key="18">
    <source>
        <dbReference type="EMBL" id="JAC68592.1"/>
    </source>
</evidence>
<evidence type="ECO:0000256" key="4">
    <source>
        <dbReference type="ARBA" id="ARBA00012269"/>
    </source>
</evidence>
<dbReference type="InterPro" id="IPR044862">
    <property type="entry name" value="Pro_4_hyd_alph_FE2OG_OXY"/>
</dbReference>
<evidence type="ECO:0000259" key="17">
    <source>
        <dbReference type="PROSITE" id="PS51670"/>
    </source>
</evidence>
<dbReference type="AlphaFoldDB" id="A0A061R6Q9"/>
<evidence type="ECO:0000256" key="7">
    <source>
        <dbReference type="ARBA" id="ARBA00022964"/>
    </source>
</evidence>
<organism evidence="18">
    <name type="scientific">Tetraselmis sp. GSL018</name>
    <dbReference type="NCBI Taxonomy" id="582737"/>
    <lineage>
        <taxon>Eukaryota</taxon>
        <taxon>Viridiplantae</taxon>
        <taxon>Chlorophyta</taxon>
        <taxon>core chlorophytes</taxon>
        <taxon>Chlorodendrophyceae</taxon>
        <taxon>Chlorodendrales</taxon>
        <taxon>Chlorodendraceae</taxon>
        <taxon>Tetraselmis</taxon>
    </lineage>
</organism>
<comment type="catalytic activity">
    <reaction evidence="14">
        <text>L-prolyl-[collagen] + 2-oxoglutarate + O2 = trans-4-hydroxy-L-prolyl-[collagen] + succinate + CO2</text>
        <dbReference type="Rhea" id="RHEA:18945"/>
        <dbReference type="Rhea" id="RHEA-COMP:11676"/>
        <dbReference type="Rhea" id="RHEA-COMP:11680"/>
        <dbReference type="ChEBI" id="CHEBI:15379"/>
        <dbReference type="ChEBI" id="CHEBI:16526"/>
        <dbReference type="ChEBI" id="CHEBI:16810"/>
        <dbReference type="ChEBI" id="CHEBI:30031"/>
        <dbReference type="ChEBI" id="CHEBI:50342"/>
        <dbReference type="ChEBI" id="CHEBI:61965"/>
        <dbReference type="EC" id="1.14.11.2"/>
    </reaction>
</comment>
<dbReference type="PROSITE" id="PS51471">
    <property type="entry name" value="FE2OG_OXY"/>
    <property type="match status" value="1"/>
</dbReference>
<dbReference type="EC" id="1.14.11.2" evidence="4"/>
<dbReference type="InterPro" id="IPR045054">
    <property type="entry name" value="P4HA-like"/>
</dbReference>
<dbReference type="InterPro" id="IPR005123">
    <property type="entry name" value="Oxoglu/Fe-dep_dioxygenase_dom"/>
</dbReference>
<reference evidence="18" key="1">
    <citation type="submission" date="2014-05" db="EMBL/GenBank/DDBJ databases">
        <title>The transcriptome of the halophilic microalga Tetraselmis sp. GSL018 isolated from the Great Salt Lake, Utah.</title>
        <authorList>
            <person name="Jinkerson R.E."/>
            <person name="D'Adamo S."/>
            <person name="Posewitz M.C."/>
        </authorList>
    </citation>
    <scope>NUCLEOTIDE SEQUENCE</scope>
    <source>
        <strain evidence="18">GSL018</strain>
    </source>
</reference>
<dbReference type="GO" id="GO:0031418">
    <property type="term" value="F:L-ascorbic acid binding"/>
    <property type="evidence" value="ECO:0007669"/>
    <property type="project" value="InterPro"/>
</dbReference>
<dbReference type="InterPro" id="IPR003582">
    <property type="entry name" value="ShKT_dom"/>
</dbReference>
<dbReference type="PANTHER" id="PTHR10869:SF238">
    <property type="entry name" value="PROLYL 4-HYDROXYLASE 6-RELATED"/>
    <property type="match status" value="1"/>
</dbReference>
<dbReference type="SMART" id="SM00702">
    <property type="entry name" value="P4Hc"/>
    <property type="match status" value="1"/>
</dbReference>
<keyword evidence="12" id="KW-0472">Membrane</keyword>
<comment type="similarity">
    <text evidence="3">Belongs to the P4HA family.</text>
</comment>
<dbReference type="InterPro" id="IPR006620">
    <property type="entry name" value="Pro_4_hyd_alph"/>
</dbReference>
<evidence type="ECO:0000256" key="11">
    <source>
        <dbReference type="ARBA" id="ARBA00023004"/>
    </source>
</evidence>
<keyword evidence="11" id="KW-0408">Iron</keyword>